<dbReference type="Proteomes" id="UP000270616">
    <property type="component" value="Unassembled WGS sequence"/>
</dbReference>
<dbReference type="Pfam" id="PF01433">
    <property type="entry name" value="Peptidase_M1"/>
    <property type="match status" value="1"/>
</dbReference>
<dbReference type="GO" id="GO:0042277">
    <property type="term" value="F:peptide binding"/>
    <property type="evidence" value="ECO:0007669"/>
    <property type="project" value="TreeGrafter"/>
</dbReference>
<evidence type="ECO:0000256" key="12">
    <source>
        <dbReference type="ARBA" id="ARBA00029811"/>
    </source>
</evidence>
<dbReference type="SUPFAM" id="SSF55486">
    <property type="entry name" value="Metalloproteases ('zincins'), catalytic domain"/>
    <property type="match status" value="1"/>
</dbReference>
<dbReference type="PANTHER" id="PTHR11533:SF174">
    <property type="entry name" value="PUROMYCIN-SENSITIVE AMINOPEPTIDASE-RELATED"/>
    <property type="match status" value="1"/>
</dbReference>
<comment type="caution">
    <text evidence="18">The sequence shown here is derived from an EMBL/GenBank/DDBJ whole genome shotgun (WGS) entry which is preliminary data.</text>
</comment>
<dbReference type="Gene3D" id="1.10.390.10">
    <property type="entry name" value="Neutral Protease Domain 2"/>
    <property type="match status" value="1"/>
</dbReference>
<dbReference type="Gene3D" id="2.60.40.1730">
    <property type="entry name" value="tricorn interacting facor f3 domain"/>
    <property type="match status" value="1"/>
</dbReference>
<reference evidence="18 19" key="1">
    <citation type="submission" date="2018-10" db="EMBL/GenBank/DDBJ databases">
        <title>Kocuria sp. M5W7-7, whole genome shotgun sequence.</title>
        <authorList>
            <person name="Tuo L."/>
        </authorList>
    </citation>
    <scope>NUCLEOTIDE SEQUENCE [LARGE SCALE GENOMIC DNA]</scope>
    <source>
        <strain evidence="18 19">M5W7-7</strain>
    </source>
</reference>
<evidence type="ECO:0000256" key="3">
    <source>
        <dbReference type="ARBA" id="ARBA00010136"/>
    </source>
</evidence>
<dbReference type="NCBIfam" id="TIGR02412">
    <property type="entry name" value="pepN_strep_liv"/>
    <property type="match status" value="1"/>
</dbReference>
<evidence type="ECO:0000313" key="18">
    <source>
        <dbReference type="EMBL" id="ROZ63753.1"/>
    </source>
</evidence>
<dbReference type="GO" id="GO:0016285">
    <property type="term" value="F:alanyl aminopeptidase activity"/>
    <property type="evidence" value="ECO:0007669"/>
    <property type="project" value="UniProtKB-EC"/>
</dbReference>
<evidence type="ECO:0000256" key="5">
    <source>
        <dbReference type="ARBA" id="ARBA00015611"/>
    </source>
</evidence>
<evidence type="ECO:0000256" key="14">
    <source>
        <dbReference type="SAM" id="MobiDB-lite"/>
    </source>
</evidence>
<keyword evidence="7" id="KW-0645">Protease</keyword>
<dbReference type="RefSeq" id="WP_123824748.1">
    <property type="nucleotide sequence ID" value="NZ_RKMF01000005.1"/>
</dbReference>
<dbReference type="GO" id="GO:0070006">
    <property type="term" value="F:metalloaminopeptidase activity"/>
    <property type="evidence" value="ECO:0007669"/>
    <property type="project" value="TreeGrafter"/>
</dbReference>
<gene>
    <name evidence="18" type="primary">pepN</name>
    <name evidence="18" type="ORF">EDL96_05205</name>
</gene>
<dbReference type="InterPro" id="IPR014782">
    <property type="entry name" value="Peptidase_M1_dom"/>
</dbReference>
<evidence type="ECO:0000313" key="19">
    <source>
        <dbReference type="Proteomes" id="UP000270616"/>
    </source>
</evidence>
<keyword evidence="10" id="KW-0862">Zinc</keyword>
<protein>
    <recommendedName>
        <fullName evidence="5">Aminopeptidase N</fullName>
        <ecNumber evidence="4">3.4.11.2</ecNumber>
    </recommendedName>
    <alternativeName>
        <fullName evidence="12">Alanine aminopeptidase</fullName>
    </alternativeName>
    <alternativeName>
        <fullName evidence="13">Lysyl aminopeptidase</fullName>
    </alternativeName>
</protein>
<accession>A0A3N3ZR63</accession>
<dbReference type="GO" id="GO:0016020">
    <property type="term" value="C:membrane"/>
    <property type="evidence" value="ECO:0007669"/>
    <property type="project" value="TreeGrafter"/>
</dbReference>
<evidence type="ECO:0000256" key="7">
    <source>
        <dbReference type="ARBA" id="ARBA00022670"/>
    </source>
</evidence>
<feature type="domain" description="ERAP1-like C-terminal" evidence="16">
    <location>
        <begin position="565"/>
        <end position="879"/>
    </location>
</feature>
<dbReference type="InterPro" id="IPR027268">
    <property type="entry name" value="Peptidase_M4/M1_CTD_sf"/>
</dbReference>
<dbReference type="AlphaFoldDB" id="A0A3N3ZR63"/>
<comment type="cofactor">
    <cofactor evidence="2">
        <name>Zn(2+)</name>
        <dbReference type="ChEBI" id="CHEBI:29105"/>
    </cofactor>
</comment>
<dbReference type="OrthoDB" id="100605at2"/>
<sequence>MPHYDLTRVDAARRSRDLTLLGAEVQLDLTGASDPDMSTFPVTARWEFEVANGVEATFLDFIGEVDSLEVNGQPRTGADLKQCVSEGRIELSGLQPTNTVTVRGRGRYSRSGEGMHRYVDPEDGATYLYTQYEPTDARRVVPCFDQPDLRAPWRFTVDAPAGWSVSSNAADVRISPLPAASGHAAAARHEFSATAAIPSYLTTVLAGPYHRVTGTWESSVPGRDQRLPLTLWCRASMAPHLPAEELFELTRQGLDFYTGLFDLDFPFDSYEQAFVPEYNLGAMENPGLVTFTEDYLFPDGPTHQQRAARANTVLHEMAHMYFGDLVTIRWWEDLWLKESFAEYMGAYASAEATEFTSAWAGFAVRRKAWAYRQDALSTTHPILADIPDVAAARQNFDGITYAKGAAALKQLVAFVGQDAFFAACRAYFRRHAWGSADLSDFLAALEEASHQDTRAWARHWLDTTGATRVDVTVTRGDTGLDSPIESVVLVPRGTPQDPASARPHQLAIGLYGTDRISTPSDSASDAVASLATAWARTRRVLVEIPAGHQPGDPLPVPALTGAHGLVLVNDDDLDYAEYRLDAGQAEHLMEHLGHLPDPMARSVAWAQLWSAVRSGEVDPGDFLTAVLQHIFQEEESVVFETVLDRALEVLDDHLPVTRRARHSTDLTRAVVTQLESAPPGSDRQSALARVFGHLLVHDRTFSAWAGDLLAGSVALPDLRLGPTLRWRLLTGLVASGHADDTCIRSESDRDSSRPAQIGRARAEAARPTAEAKQEAWDRVLGPDLTNDLLSATAAGFQLGDDDLLAPFRARYFEVIQEQWASRSIGMATRVVAGLYPRTAPDPAAGVENDAVLQATEEWLTTHSDAPAALLRVVREQADERRRRLTIQARARPA</sequence>
<feature type="domain" description="Peptidase M1 membrane alanine aminopeptidase" evidence="15">
    <location>
        <begin position="247"/>
        <end position="460"/>
    </location>
</feature>
<name>A0A3N3ZR63_9MICC</name>
<evidence type="ECO:0000256" key="4">
    <source>
        <dbReference type="ARBA" id="ARBA00012564"/>
    </source>
</evidence>
<evidence type="ECO:0000259" key="17">
    <source>
        <dbReference type="Pfam" id="PF17900"/>
    </source>
</evidence>
<keyword evidence="9 18" id="KW-0378">Hydrolase</keyword>
<dbReference type="InterPro" id="IPR024571">
    <property type="entry name" value="ERAP1-like_C_dom"/>
</dbReference>
<dbReference type="InterPro" id="IPR001930">
    <property type="entry name" value="Peptidase_M1"/>
</dbReference>
<evidence type="ECO:0000259" key="16">
    <source>
        <dbReference type="Pfam" id="PF11838"/>
    </source>
</evidence>
<dbReference type="InterPro" id="IPR050344">
    <property type="entry name" value="Peptidase_M1_aminopeptidases"/>
</dbReference>
<evidence type="ECO:0000256" key="10">
    <source>
        <dbReference type="ARBA" id="ARBA00022833"/>
    </source>
</evidence>
<feature type="domain" description="Aminopeptidase N-like N-terminal" evidence="17">
    <location>
        <begin position="100"/>
        <end position="201"/>
    </location>
</feature>
<evidence type="ECO:0000256" key="2">
    <source>
        <dbReference type="ARBA" id="ARBA00001947"/>
    </source>
</evidence>
<evidence type="ECO:0000256" key="1">
    <source>
        <dbReference type="ARBA" id="ARBA00000098"/>
    </source>
</evidence>
<organism evidence="18 19">
    <name type="scientific">Kocuria soli</name>
    <dbReference type="NCBI Taxonomy" id="2485125"/>
    <lineage>
        <taxon>Bacteria</taxon>
        <taxon>Bacillati</taxon>
        <taxon>Actinomycetota</taxon>
        <taxon>Actinomycetes</taxon>
        <taxon>Micrococcales</taxon>
        <taxon>Micrococcaceae</taxon>
        <taxon>Kocuria</taxon>
    </lineage>
</organism>
<dbReference type="InterPro" id="IPR045357">
    <property type="entry name" value="Aminopeptidase_N-like_N"/>
</dbReference>
<keyword evidence="6 18" id="KW-0031">Aminopeptidase</keyword>
<dbReference type="GO" id="GO:0005737">
    <property type="term" value="C:cytoplasm"/>
    <property type="evidence" value="ECO:0007669"/>
    <property type="project" value="TreeGrafter"/>
</dbReference>
<dbReference type="PRINTS" id="PR00756">
    <property type="entry name" value="ALADIPTASE"/>
</dbReference>
<proteinExistence type="inferred from homology"/>
<dbReference type="FunFam" id="1.10.390.10:FF:000004">
    <property type="entry name" value="Aminopeptidase N"/>
    <property type="match status" value="1"/>
</dbReference>
<feature type="compositionally biased region" description="Basic and acidic residues" evidence="14">
    <location>
        <begin position="743"/>
        <end position="752"/>
    </location>
</feature>
<dbReference type="InterPro" id="IPR042097">
    <property type="entry name" value="Aminopeptidase_N-like_N_sf"/>
</dbReference>
<dbReference type="PANTHER" id="PTHR11533">
    <property type="entry name" value="PROTEASE M1 ZINC METALLOPROTEASE"/>
    <property type="match status" value="1"/>
</dbReference>
<dbReference type="Pfam" id="PF11838">
    <property type="entry name" value="ERAP1_C"/>
    <property type="match status" value="1"/>
</dbReference>
<dbReference type="GO" id="GO:0006508">
    <property type="term" value="P:proteolysis"/>
    <property type="evidence" value="ECO:0007669"/>
    <property type="project" value="UniProtKB-KW"/>
</dbReference>
<comment type="similarity">
    <text evidence="3">Belongs to the peptidase M1 family.</text>
</comment>
<dbReference type="EC" id="3.4.11.2" evidence="4"/>
<dbReference type="EMBL" id="RKMF01000005">
    <property type="protein sequence ID" value="ROZ63753.1"/>
    <property type="molecule type" value="Genomic_DNA"/>
</dbReference>
<dbReference type="GO" id="GO:0005615">
    <property type="term" value="C:extracellular space"/>
    <property type="evidence" value="ECO:0007669"/>
    <property type="project" value="TreeGrafter"/>
</dbReference>
<evidence type="ECO:0000256" key="6">
    <source>
        <dbReference type="ARBA" id="ARBA00022438"/>
    </source>
</evidence>
<comment type="catalytic activity">
    <reaction evidence="1">
        <text>Release of an N-terminal amino acid, Xaa-|-Yaa- from a peptide, amide or arylamide. Xaa is preferably Ala, but may be most amino acids including Pro (slow action). When a terminal hydrophobic residue is followed by a prolyl residue, the two may be released as an intact Xaa-Pro dipeptide.</text>
        <dbReference type="EC" id="3.4.11.2"/>
    </reaction>
</comment>
<evidence type="ECO:0000256" key="9">
    <source>
        <dbReference type="ARBA" id="ARBA00022801"/>
    </source>
</evidence>
<dbReference type="Pfam" id="PF17900">
    <property type="entry name" value="Peptidase_M1_N"/>
    <property type="match status" value="1"/>
</dbReference>
<feature type="region of interest" description="Disordered" evidence="14">
    <location>
        <begin position="743"/>
        <end position="768"/>
    </location>
</feature>
<evidence type="ECO:0000256" key="11">
    <source>
        <dbReference type="ARBA" id="ARBA00023049"/>
    </source>
</evidence>
<dbReference type="CDD" id="cd09602">
    <property type="entry name" value="M1_APN"/>
    <property type="match status" value="1"/>
</dbReference>
<dbReference type="InterPro" id="IPR012778">
    <property type="entry name" value="Pept_M1_aminopeptidase"/>
</dbReference>
<evidence type="ECO:0000259" key="15">
    <source>
        <dbReference type="Pfam" id="PF01433"/>
    </source>
</evidence>
<evidence type="ECO:0000256" key="8">
    <source>
        <dbReference type="ARBA" id="ARBA00022723"/>
    </source>
</evidence>
<keyword evidence="19" id="KW-1185">Reference proteome</keyword>
<keyword evidence="11" id="KW-0482">Metalloprotease</keyword>
<dbReference type="SUPFAM" id="SSF63737">
    <property type="entry name" value="Leukotriene A4 hydrolase N-terminal domain"/>
    <property type="match status" value="1"/>
</dbReference>
<keyword evidence="8" id="KW-0479">Metal-binding</keyword>
<dbReference type="GO" id="GO:0008270">
    <property type="term" value="F:zinc ion binding"/>
    <property type="evidence" value="ECO:0007669"/>
    <property type="project" value="InterPro"/>
</dbReference>
<evidence type="ECO:0000256" key="13">
    <source>
        <dbReference type="ARBA" id="ARBA00031533"/>
    </source>
</evidence>
<dbReference type="GO" id="GO:0043171">
    <property type="term" value="P:peptide catabolic process"/>
    <property type="evidence" value="ECO:0007669"/>
    <property type="project" value="TreeGrafter"/>
</dbReference>